<dbReference type="PROSITE" id="PS00108">
    <property type="entry name" value="PROTEIN_KINASE_ST"/>
    <property type="match status" value="1"/>
</dbReference>
<dbReference type="InterPro" id="IPR008271">
    <property type="entry name" value="Ser/Thr_kinase_AS"/>
</dbReference>
<evidence type="ECO:0000256" key="10">
    <source>
        <dbReference type="ARBA" id="ARBA00022840"/>
    </source>
</evidence>
<evidence type="ECO:0000256" key="17">
    <source>
        <dbReference type="RuleBase" id="RU000304"/>
    </source>
</evidence>
<accession>A0A1S3U066</accession>
<evidence type="ECO:0000256" key="7">
    <source>
        <dbReference type="ARBA" id="ARBA00022692"/>
    </source>
</evidence>
<evidence type="ECO:0000256" key="13">
    <source>
        <dbReference type="ARBA" id="ARBA00023180"/>
    </source>
</evidence>
<keyword evidence="9" id="KW-0418">Kinase</keyword>
<dbReference type="GO" id="GO:0005886">
    <property type="term" value="C:plasma membrane"/>
    <property type="evidence" value="ECO:0007669"/>
    <property type="project" value="UniProtKB-SubCell"/>
</dbReference>
<comment type="catalytic activity">
    <reaction evidence="14">
        <text>L-threonyl-[protein] + ATP = O-phospho-L-threonyl-[protein] + ADP + H(+)</text>
        <dbReference type="Rhea" id="RHEA:46608"/>
        <dbReference type="Rhea" id="RHEA-COMP:11060"/>
        <dbReference type="Rhea" id="RHEA-COMP:11605"/>
        <dbReference type="ChEBI" id="CHEBI:15378"/>
        <dbReference type="ChEBI" id="CHEBI:30013"/>
        <dbReference type="ChEBI" id="CHEBI:30616"/>
        <dbReference type="ChEBI" id="CHEBI:61977"/>
        <dbReference type="ChEBI" id="CHEBI:456216"/>
        <dbReference type="EC" id="2.7.11.1"/>
    </reaction>
</comment>
<dbReference type="InterPro" id="IPR000719">
    <property type="entry name" value="Prot_kinase_dom"/>
</dbReference>
<dbReference type="Gene3D" id="3.30.200.20">
    <property type="entry name" value="Phosphorylase Kinase, domain 1"/>
    <property type="match status" value="1"/>
</dbReference>
<dbReference type="PANTHER" id="PTHR47982">
    <property type="entry name" value="PROLINE-RICH RECEPTOR-LIKE PROTEIN KINASE PERK4"/>
    <property type="match status" value="1"/>
</dbReference>
<dbReference type="RefSeq" id="XP_014499408.1">
    <property type="nucleotide sequence ID" value="XM_014643922.2"/>
</dbReference>
<keyword evidence="12" id="KW-0472">Membrane</keyword>
<dbReference type="PANTHER" id="PTHR47982:SF47">
    <property type="entry name" value="PROLINE-RICH RECEPTOR-LIKE PROTEIN KINASE PERK6-RELATED"/>
    <property type="match status" value="1"/>
</dbReference>
<dbReference type="PROSITE" id="PS50011">
    <property type="entry name" value="PROTEIN_KINASE_DOM"/>
    <property type="match status" value="1"/>
</dbReference>
<keyword evidence="6" id="KW-0808">Transferase</keyword>
<keyword evidence="5" id="KW-0597">Phosphoprotein</keyword>
<dbReference type="FunFam" id="3.30.200.20:FF:000207">
    <property type="entry name" value="proline-rich receptor-like protein kinase PERK1"/>
    <property type="match status" value="1"/>
</dbReference>
<evidence type="ECO:0000256" key="1">
    <source>
        <dbReference type="ARBA" id="ARBA00004162"/>
    </source>
</evidence>
<dbReference type="Gene3D" id="1.10.510.10">
    <property type="entry name" value="Transferase(Phosphotransferase) domain 1"/>
    <property type="match status" value="1"/>
</dbReference>
<dbReference type="OrthoDB" id="4062651at2759"/>
<reference evidence="20" key="1">
    <citation type="journal article" date="2014" name="Nat. Commun.">
        <title>Genome sequence of mungbean and insights into evolution within Vigna species.</title>
        <authorList>
            <person name="Kang Y.J."/>
            <person name="Kim S.K."/>
            <person name="Kim M.Y."/>
            <person name="Lestari P."/>
            <person name="Kim K.H."/>
            <person name="Ha B.K."/>
            <person name="Jun T.H."/>
            <person name="Hwang W.J."/>
            <person name="Lee T."/>
            <person name="Lee J."/>
            <person name="Shim S."/>
            <person name="Yoon M.Y."/>
            <person name="Jang Y.E."/>
            <person name="Han K.S."/>
            <person name="Taeprayoon P."/>
            <person name="Yoon N."/>
            <person name="Somta P."/>
            <person name="Tanya P."/>
            <person name="Kim K.S."/>
            <person name="Gwag J.G."/>
            <person name="Moon J.K."/>
            <person name="Lee Y.H."/>
            <person name="Park B.S."/>
            <person name="Bombarely A."/>
            <person name="Doyle J.J."/>
            <person name="Jackson S.A."/>
            <person name="Schafleitner R."/>
            <person name="Srinives P."/>
            <person name="Varshney R.K."/>
            <person name="Lee S.H."/>
        </authorList>
    </citation>
    <scope>NUCLEOTIDE SEQUENCE [LARGE SCALE GENOMIC DNA]</scope>
    <source>
        <strain evidence="20">cv. VC1973A</strain>
    </source>
</reference>
<proteinExistence type="inferred from homology"/>
<dbReference type="Proteomes" id="UP000087766">
    <property type="component" value="Chromosome 5"/>
</dbReference>
<name>A0A1S3U066_VIGRR</name>
<protein>
    <recommendedName>
        <fullName evidence="2">non-specific serine/threonine protein kinase</fullName>
        <ecNumber evidence="2">2.7.11.1</ecNumber>
    </recommendedName>
</protein>
<dbReference type="PROSITE" id="PS00107">
    <property type="entry name" value="PROTEIN_KINASE_ATP"/>
    <property type="match status" value="1"/>
</dbReference>
<evidence type="ECO:0000256" key="14">
    <source>
        <dbReference type="ARBA" id="ARBA00047899"/>
    </source>
</evidence>
<dbReference type="CDD" id="cd14066">
    <property type="entry name" value="STKc_IRAK"/>
    <property type="match status" value="1"/>
</dbReference>
<keyword evidence="4 17" id="KW-0723">Serine/threonine-protein kinase</keyword>
<keyword evidence="3" id="KW-1003">Cell membrane</keyword>
<evidence type="ECO:0000259" key="19">
    <source>
        <dbReference type="PROSITE" id="PS50011"/>
    </source>
</evidence>
<feature type="domain" description="Protein kinase" evidence="19">
    <location>
        <begin position="86"/>
        <end position="368"/>
    </location>
</feature>
<evidence type="ECO:0000256" key="12">
    <source>
        <dbReference type="ARBA" id="ARBA00023136"/>
    </source>
</evidence>
<dbReference type="AlphaFoldDB" id="A0A1S3U066"/>
<dbReference type="GO" id="GO:0004674">
    <property type="term" value="F:protein serine/threonine kinase activity"/>
    <property type="evidence" value="ECO:0007669"/>
    <property type="project" value="UniProtKB-KW"/>
</dbReference>
<feature type="binding site" evidence="16">
    <location>
        <position position="114"/>
    </location>
    <ligand>
        <name>ATP</name>
        <dbReference type="ChEBI" id="CHEBI:30616"/>
    </ligand>
</feature>
<dbReference type="InterPro" id="IPR017441">
    <property type="entry name" value="Protein_kinase_ATP_BS"/>
</dbReference>
<keyword evidence="11" id="KW-1133">Transmembrane helix</keyword>
<evidence type="ECO:0000256" key="11">
    <source>
        <dbReference type="ARBA" id="ARBA00022989"/>
    </source>
</evidence>
<dbReference type="InterPro" id="IPR001245">
    <property type="entry name" value="Ser-Thr/Tyr_kinase_cat_dom"/>
</dbReference>
<gene>
    <name evidence="21" type="primary">LOC106760493</name>
</gene>
<keyword evidence="20" id="KW-1185">Reference proteome</keyword>
<dbReference type="SUPFAM" id="SSF56112">
    <property type="entry name" value="Protein kinase-like (PK-like)"/>
    <property type="match status" value="1"/>
</dbReference>
<evidence type="ECO:0000256" key="4">
    <source>
        <dbReference type="ARBA" id="ARBA00022527"/>
    </source>
</evidence>
<evidence type="ECO:0000256" key="18">
    <source>
        <dbReference type="SAM" id="MobiDB-lite"/>
    </source>
</evidence>
<evidence type="ECO:0000313" key="21">
    <source>
        <dbReference type="RefSeq" id="XP_014499408.1"/>
    </source>
</evidence>
<dbReference type="GO" id="GO:0005524">
    <property type="term" value="F:ATP binding"/>
    <property type="evidence" value="ECO:0007669"/>
    <property type="project" value="UniProtKB-UniRule"/>
</dbReference>
<dbReference type="GeneID" id="106760493"/>
<dbReference type="STRING" id="3916.A0A1S3U066"/>
<comment type="similarity">
    <text evidence="17">Belongs to the protein kinase superfamily.</text>
</comment>
<evidence type="ECO:0000256" key="2">
    <source>
        <dbReference type="ARBA" id="ARBA00012513"/>
    </source>
</evidence>
<comment type="subcellular location">
    <subcellularLocation>
        <location evidence="1">Cell membrane</location>
        <topology evidence="1">Single-pass membrane protein</topology>
    </subcellularLocation>
</comment>
<dbReference type="FunFam" id="1.10.510.10:FF:000239">
    <property type="entry name" value="Proline-rich receptor-like protein kinase PERK1"/>
    <property type="match status" value="1"/>
</dbReference>
<keyword evidence="13" id="KW-0325">Glycoprotein</keyword>
<feature type="region of interest" description="Disordered" evidence="18">
    <location>
        <begin position="400"/>
        <end position="422"/>
    </location>
</feature>
<evidence type="ECO:0000256" key="3">
    <source>
        <dbReference type="ARBA" id="ARBA00022475"/>
    </source>
</evidence>
<dbReference type="SMART" id="SM00220">
    <property type="entry name" value="S_TKc"/>
    <property type="match status" value="1"/>
</dbReference>
<reference evidence="21" key="2">
    <citation type="submission" date="2025-08" db="UniProtKB">
        <authorList>
            <consortium name="RefSeq"/>
        </authorList>
    </citation>
    <scope>IDENTIFICATION</scope>
    <source>
        <tissue evidence="21">Leaf</tissue>
    </source>
</reference>
<evidence type="ECO:0000256" key="9">
    <source>
        <dbReference type="ARBA" id="ARBA00022777"/>
    </source>
</evidence>
<dbReference type="KEGG" id="vra:106760493"/>
<evidence type="ECO:0000313" key="20">
    <source>
        <dbReference type="Proteomes" id="UP000087766"/>
    </source>
</evidence>
<dbReference type="Pfam" id="PF07714">
    <property type="entry name" value="PK_Tyr_Ser-Thr"/>
    <property type="match status" value="1"/>
</dbReference>
<evidence type="ECO:0000256" key="16">
    <source>
        <dbReference type="PROSITE-ProRule" id="PRU10141"/>
    </source>
</evidence>
<sequence>MVHADGFQKSEYGYNNNKVEHVMHIPPHPVPVGGWSATQGVSSEMSSASYSGPHGPVLPPPHPTVALGFNQSSFTFEELSAATAGFSQHNLLGQGGFGFVHKGVLPNGKEIAVKSLKSTNGQGDREFQAEVDIISRVHHRHLVSLVGYCISQADRLLVYEFVPNNTLEYHLHRKGQPVMDWNTRLKIAIGSAKGLAYLHEDCHPRIIHRDVKGANILLENNFEAKVADFGLAKISQEDTNTHVSTRVMGTFGYLAPEYASTGKLTDKSDVFSFGIMLLELITGREPVDNTGEFEDSLADWARPLCTKAMEDGSFEGLVDPRLEGNYDERQMSCMVACAAFSVRYSAKKRPKMSQIVRVLEGDVSVEVLGYEGVKPGFGGESGEYKVDMMKFRKLALEESGSEQSSAEYGNAGRRVGARMHTP</sequence>
<dbReference type="InterPro" id="IPR011009">
    <property type="entry name" value="Kinase-like_dom_sf"/>
</dbReference>
<evidence type="ECO:0000256" key="8">
    <source>
        <dbReference type="ARBA" id="ARBA00022741"/>
    </source>
</evidence>
<keyword evidence="8 16" id="KW-0547">Nucleotide-binding</keyword>
<organism evidence="20 21">
    <name type="scientific">Vigna radiata var. radiata</name>
    <name type="common">Mung bean</name>
    <name type="synonym">Phaseolus aureus</name>
    <dbReference type="NCBI Taxonomy" id="3916"/>
    <lineage>
        <taxon>Eukaryota</taxon>
        <taxon>Viridiplantae</taxon>
        <taxon>Streptophyta</taxon>
        <taxon>Embryophyta</taxon>
        <taxon>Tracheophyta</taxon>
        <taxon>Spermatophyta</taxon>
        <taxon>Magnoliopsida</taxon>
        <taxon>eudicotyledons</taxon>
        <taxon>Gunneridae</taxon>
        <taxon>Pentapetalae</taxon>
        <taxon>rosids</taxon>
        <taxon>fabids</taxon>
        <taxon>Fabales</taxon>
        <taxon>Fabaceae</taxon>
        <taxon>Papilionoideae</taxon>
        <taxon>50 kb inversion clade</taxon>
        <taxon>NPAAA clade</taxon>
        <taxon>indigoferoid/millettioid clade</taxon>
        <taxon>Phaseoleae</taxon>
        <taxon>Vigna</taxon>
    </lineage>
</organism>
<evidence type="ECO:0000256" key="15">
    <source>
        <dbReference type="ARBA" id="ARBA00048679"/>
    </source>
</evidence>
<evidence type="ECO:0000256" key="6">
    <source>
        <dbReference type="ARBA" id="ARBA00022679"/>
    </source>
</evidence>
<dbReference type="EC" id="2.7.11.1" evidence="2"/>
<evidence type="ECO:0000256" key="5">
    <source>
        <dbReference type="ARBA" id="ARBA00022553"/>
    </source>
</evidence>
<dbReference type="InterPro" id="IPR047117">
    <property type="entry name" value="PERK1-13-like"/>
</dbReference>
<keyword evidence="10 16" id="KW-0067">ATP-binding</keyword>
<comment type="catalytic activity">
    <reaction evidence="15">
        <text>L-seryl-[protein] + ATP = O-phospho-L-seryl-[protein] + ADP + H(+)</text>
        <dbReference type="Rhea" id="RHEA:17989"/>
        <dbReference type="Rhea" id="RHEA-COMP:9863"/>
        <dbReference type="Rhea" id="RHEA-COMP:11604"/>
        <dbReference type="ChEBI" id="CHEBI:15378"/>
        <dbReference type="ChEBI" id="CHEBI:29999"/>
        <dbReference type="ChEBI" id="CHEBI:30616"/>
        <dbReference type="ChEBI" id="CHEBI:83421"/>
        <dbReference type="ChEBI" id="CHEBI:456216"/>
        <dbReference type="EC" id="2.7.11.1"/>
    </reaction>
</comment>
<keyword evidence="7" id="KW-0812">Transmembrane</keyword>